<accession>A0AAV5R2J0</accession>
<dbReference type="GO" id="GO:0033615">
    <property type="term" value="P:mitochondrial proton-transporting ATP synthase complex assembly"/>
    <property type="evidence" value="ECO:0007669"/>
    <property type="project" value="InterPro"/>
</dbReference>
<dbReference type="Proteomes" id="UP001378960">
    <property type="component" value="Unassembled WGS sequence"/>
</dbReference>
<dbReference type="PANTHER" id="PTHR28015">
    <property type="entry name" value="ATP SYNTHASE ASSEMBLY FACTOR FMC1, MITOCHONDRIAL"/>
    <property type="match status" value="1"/>
</dbReference>
<evidence type="ECO:0000313" key="1">
    <source>
        <dbReference type="EMBL" id="GMM45753.1"/>
    </source>
</evidence>
<evidence type="ECO:0000313" key="2">
    <source>
        <dbReference type="Proteomes" id="UP001378960"/>
    </source>
</evidence>
<dbReference type="AlphaFoldDB" id="A0AAV5R2J0"/>
<dbReference type="GO" id="GO:0005759">
    <property type="term" value="C:mitochondrial matrix"/>
    <property type="evidence" value="ECO:0007669"/>
    <property type="project" value="TreeGrafter"/>
</dbReference>
<proteinExistence type="predicted"/>
<dbReference type="Pfam" id="PF13233">
    <property type="entry name" value="Complex1_LYR_2"/>
    <property type="match status" value="1"/>
</dbReference>
<reference evidence="1 2" key="1">
    <citation type="journal article" date="2023" name="Elife">
        <title>Identification of key yeast species and microbe-microbe interactions impacting larval growth of Drosophila in the wild.</title>
        <authorList>
            <person name="Mure A."/>
            <person name="Sugiura Y."/>
            <person name="Maeda R."/>
            <person name="Honda K."/>
            <person name="Sakurai N."/>
            <person name="Takahashi Y."/>
            <person name="Watada M."/>
            <person name="Katoh T."/>
            <person name="Gotoh A."/>
            <person name="Gotoh Y."/>
            <person name="Taniguchi I."/>
            <person name="Nakamura K."/>
            <person name="Hayashi T."/>
            <person name="Katayama T."/>
            <person name="Uemura T."/>
            <person name="Hattori Y."/>
        </authorList>
    </citation>
    <scope>NUCLEOTIDE SEQUENCE [LARGE SCALE GENOMIC DNA]</scope>
    <source>
        <strain evidence="1 2">PK-24</strain>
    </source>
</reference>
<dbReference type="PANTHER" id="PTHR28015:SF1">
    <property type="entry name" value="ATP SYNTHASE ASSEMBLY FACTOR FMC1, MITOCHONDRIAL"/>
    <property type="match status" value="1"/>
</dbReference>
<comment type="caution">
    <text evidence="1">The sequence shown here is derived from an EMBL/GenBank/DDBJ whole genome shotgun (WGS) entry which is preliminary data.</text>
</comment>
<protein>
    <submittedName>
        <fullName evidence="1">Fmc1 protein</fullName>
    </submittedName>
</protein>
<name>A0AAV5R2J0_PICKL</name>
<sequence length="140" mass="16106">MSGRTLYKKLITSIEESSKSAHLAHNKDLLKKQDALVHYRRMQYMQAGKTLTTEDDSKLVEEVKKQFANEIPKVDISMVAHLDKDSLHPVEVEHINNLSLFLDSQREYVALLERYNPGISMKQTDKVKKTARRVGLEVPK</sequence>
<keyword evidence="2" id="KW-1185">Reference proteome</keyword>
<dbReference type="EMBL" id="BTGB01000003">
    <property type="protein sequence ID" value="GMM45753.1"/>
    <property type="molecule type" value="Genomic_DNA"/>
</dbReference>
<gene>
    <name evidence="1" type="ORF">DAPK24_023280</name>
</gene>
<organism evidence="1 2">
    <name type="scientific">Pichia kluyveri</name>
    <name type="common">Yeast</name>
    <dbReference type="NCBI Taxonomy" id="36015"/>
    <lineage>
        <taxon>Eukaryota</taxon>
        <taxon>Fungi</taxon>
        <taxon>Dikarya</taxon>
        <taxon>Ascomycota</taxon>
        <taxon>Saccharomycotina</taxon>
        <taxon>Pichiomycetes</taxon>
        <taxon>Pichiales</taxon>
        <taxon>Pichiaceae</taxon>
        <taxon>Pichia</taxon>
    </lineage>
</organism>
<dbReference type="InterPro" id="IPR039196">
    <property type="entry name" value="Fmc1"/>
</dbReference>